<feature type="domain" description="HIT-type" evidence="2">
    <location>
        <begin position="12"/>
        <end position="35"/>
    </location>
</feature>
<comment type="caution">
    <text evidence="3">The sequence shown here is derived from an EMBL/GenBank/DDBJ whole genome shotgun (WGS) entry which is preliminary data.</text>
</comment>
<keyword evidence="4" id="KW-1185">Reference proteome</keyword>
<dbReference type="Proteomes" id="UP001497623">
    <property type="component" value="Unassembled WGS sequence"/>
</dbReference>
<evidence type="ECO:0000313" key="3">
    <source>
        <dbReference type="EMBL" id="CAL4244063.1"/>
    </source>
</evidence>
<gene>
    <name evidence="3" type="ORF">MNOR_LOCUS40913</name>
</gene>
<accession>A0AAV2SUL3</accession>
<dbReference type="EMBL" id="CAXKWB010135308">
    <property type="protein sequence ID" value="CAL4244063.1"/>
    <property type="molecule type" value="Genomic_DNA"/>
</dbReference>
<proteinExistence type="predicted"/>
<evidence type="ECO:0000259" key="2">
    <source>
        <dbReference type="Pfam" id="PF04438"/>
    </source>
</evidence>
<dbReference type="InterPro" id="IPR039646">
    <property type="entry name" value="ZNHIT2"/>
</dbReference>
<dbReference type="Gene3D" id="3.30.60.190">
    <property type="match status" value="1"/>
</dbReference>
<dbReference type="AlphaFoldDB" id="A0AAV2SUL3"/>
<evidence type="ECO:0000256" key="1">
    <source>
        <dbReference type="SAM" id="MobiDB-lite"/>
    </source>
</evidence>
<dbReference type="InterPro" id="IPR007529">
    <property type="entry name" value="Znf_HIT"/>
</dbReference>
<dbReference type="PANTHER" id="PTHR15555">
    <property type="entry name" value="ZINC FINGER HIT DOMAIN CONTAINING PROTEIN 2 PROTEIN FON -RELATED"/>
    <property type="match status" value="1"/>
</dbReference>
<organism evidence="3 4">
    <name type="scientific">Meganyctiphanes norvegica</name>
    <name type="common">Northern krill</name>
    <name type="synonym">Thysanopoda norvegica</name>
    <dbReference type="NCBI Taxonomy" id="48144"/>
    <lineage>
        <taxon>Eukaryota</taxon>
        <taxon>Metazoa</taxon>
        <taxon>Ecdysozoa</taxon>
        <taxon>Arthropoda</taxon>
        <taxon>Crustacea</taxon>
        <taxon>Multicrustacea</taxon>
        <taxon>Malacostraca</taxon>
        <taxon>Eumalacostraca</taxon>
        <taxon>Eucarida</taxon>
        <taxon>Euphausiacea</taxon>
        <taxon>Euphausiidae</taxon>
        <taxon>Meganyctiphanes</taxon>
    </lineage>
</organism>
<dbReference type="PANTHER" id="PTHR15555:SF0">
    <property type="entry name" value="ZINC FINGER HIT DOMAIN-CONTAINING PROTEIN 2"/>
    <property type="match status" value="1"/>
</dbReference>
<sequence>MTSAVSRETSSACHGSAAYTCPRCNVAFCSALCYKSPIHSQCSEGFYKQMVEEELRNGGVSEESKKNMLEILRRAEAGNLEDPEEEPLDSDDDEDQEDLSVRMADVNLDDCDVVWKNLSENERQEFRQLVNTGDFTHLLPQWVPWWRTVSNALLYYFCSFHEKLDFM</sequence>
<reference evidence="3 4" key="1">
    <citation type="submission" date="2024-05" db="EMBL/GenBank/DDBJ databases">
        <authorList>
            <person name="Wallberg A."/>
        </authorList>
    </citation>
    <scope>NUCLEOTIDE SEQUENCE [LARGE SCALE GENOMIC DNA]</scope>
</reference>
<feature type="compositionally biased region" description="Acidic residues" evidence="1">
    <location>
        <begin position="79"/>
        <end position="96"/>
    </location>
</feature>
<name>A0AAV2SUL3_MEGNR</name>
<dbReference type="Pfam" id="PF04438">
    <property type="entry name" value="zf-HIT"/>
    <property type="match status" value="1"/>
</dbReference>
<protein>
    <recommendedName>
        <fullName evidence="2">HIT-type domain-containing protein</fullName>
    </recommendedName>
</protein>
<evidence type="ECO:0000313" key="4">
    <source>
        <dbReference type="Proteomes" id="UP001497623"/>
    </source>
</evidence>
<feature type="region of interest" description="Disordered" evidence="1">
    <location>
        <begin position="72"/>
        <end position="96"/>
    </location>
</feature>
<dbReference type="SUPFAM" id="SSF144232">
    <property type="entry name" value="HIT/MYND zinc finger-like"/>
    <property type="match status" value="1"/>
</dbReference>
<feature type="non-terminal residue" evidence="3">
    <location>
        <position position="167"/>
    </location>
</feature>